<dbReference type="AlphaFoldDB" id="A0A9P8PU14"/>
<feature type="region of interest" description="Disordered" evidence="3">
    <location>
        <begin position="206"/>
        <end position="231"/>
    </location>
</feature>
<evidence type="ECO:0000256" key="1">
    <source>
        <dbReference type="ARBA" id="ARBA00022729"/>
    </source>
</evidence>
<proteinExistence type="predicted"/>
<name>A0A9P8PU14_WICPI</name>
<keyword evidence="2" id="KW-0325">Glycoprotein</keyword>
<accession>A0A9P8PU14</accession>
<reference evidence="4" key="2">
    <citation type="submission" date="2021-01" db="EMBL/GenBank/DDBJ databases">
        <authorList>
            <person name="Schikora-Tamarit M.A."/>
        </authorList>
    </citation>
    <scope>NUCLEOTIDE SEQUENCE</scope>
    <source>
        <strain evidence="4">CBS2887</strain>
    </source>
</reference>
<dbReference type="EMBL" id="JAEUBG010005153">
    <property type="protein sequence ID" value="KAH3677595.1"/>
    <property type="molecule type" value="Genomic_DNA"/>
</dbReference>
<comment type="caution">
    <text evidence="4">The sequence shown here is derived from an EMBL/GenBank/DDBJ whole genome shotgun (WGS) entry which is preliminary data.</text>
</comment>
<keyword evidence="1" id="KW-0732">Signal</keyword>
<organism evidence="4 5">
    <name type="scientific">Wickerhamomyces pijperi</name>
    <name type="common">Yeast</name>
    <name type="synonym">Pichia pijperi</name>
    <dbReference type="NCBI Taxonomy" id="599730"/>
    <lineage>
        <taxon>Eukaryota</taxon>
        <taxon>Fungi</taxon>
        <taxon>Dikarya</taxon>
        <taxon>Ascomycota</taxon>
        <taxon>Saccharomycotina</taxon>
        <taxon>Saccharomycetes</taxon>
        <taxon>Phaffomycetales</taxon>
        <taxon>Wickerhamomycetaceae</taxon>
        <taxon>Wickerhamomyces</taxon>
    </lineage>
</organism>
<keyword evidence="5" id="KW-1185">Reference proteome</keyword>
<dbReference type="Pfam" id="PF13928">
    <property type="entry name" value="Flocculin_t3"/>
    <property type="match status" value="3"/>
</dbReference>
<gene>
    <name evidence="4" type="ORF">WICPIJ_008938</name>
</gene>
<evidence type="ECO:0000256" key="2">
    <source>
        <dbReference type="ARBA" id="ARBA00023180"/>
    </source>
</evidence>
<reference evidence="4" key="1">
    <citation type="journal article" date="2021" name="Open Biol.">
        <title>Shared evolutionary footprints suggest mitochondrial oxidative damage underlies multiple complex I losses in fungi.</title>
        <authorList>
            <person name="Schikora-Tamarit M.A."/>
            <person name="Marcet-Houben M."/>
            <person name="Nosek J."/>
            <person name="Gabaldon T."/>
        </authorList>
    </citation>
    <scope>NUCLEOTIDE SEQUENCE</scope>
    <source>
        <strain evidence="4">CBS2887</strain>
    </source>
</reference>
<protein>
    <submittedName>
        <fullName evidence="4">Uncharacterized protein</fullName>
    </submittedName>
</protein>
<evidence type="ECO:0000256" key="3">
    <source>
        <dbReference type="SAM" id="MobiDB-lite"/>
    </source>
</evidence>
<dbReference type="InterPro" id="IPR025928">
    <property type="entry name" value="Flocculin_t3_rpt"/>
</dbReference>
<dbReference type="Proteomes" id="UP000774326">
    <property type="component" value="Unassembled WGS sequence"/>
</dbReference>
<evidence type="ECO:0000313" key="4">
    <source>
        <dbReference type="EMBL" id="KAH3677595.1"/>
    </source>
</evidence>
<sequence length="322" mass="31613">ACTKVPVTTGVTVVTATSEGVETVHTTYCPLTASTSTAEVQHSTVVTITSCSDGACTKVPVTTGVTVVTATSEGVETVYTTYCPLTASTSTAEVQHSTVVTVTSCSDGGCTRVPVTTAVSVGPTTDSNGALAPGSKIVPEAFTSTFTDAEGSVVTGVLSLYTTTNPADQQVTRTATIIVSTPGASTATSTESSVAQQTGVVSSTLTTGTAGTAAGTGTGTGSSANAAKTESADDTVKTSVVSYTSTFVITSNEVLVTGTTIGVHTSIISGSTVEGSTLQSSVTGSATLIPIESGAASEGGAGNLSAPSWIFGGLSVLLFALI</sequence>
<feature type="non-terminal residue" evidence="4">
    <location>
        <position position="1"/>
    </location>
</feature>
<evidence type="ECO:0000313" key="5">
    <source>
        <dbReference type="Proteomes" id="UP000774326"/>
    </source>
</evidence>